<keyword evidence="1 3" id="KW-0560">Oxidoreductase</keyword>
<dbReference type="Gene3D" id="3.30.9.10">
    <property type="entry name" value="D-Amino Acid Oxidase, subunit A, domain 2"/>
    <property type="match status" value="1"/>
</dbReference>
<proteinExistence type="predicted"/>
<organism evidence="3 4">
    <name type="scientific">Methyloceanibacter caenitepidi</name>
    <dbReference type="NCBI Taxonomy" id="1384459"/>
    <lineage>
        <taxon>Bacteria</taxon>
        <taxon>Pseudomonadati</taxon>
        <taxon>Pseudomonadota</taxon>
        <taxon>Alphaproteobacteria</taxon>
        <taxon>Hyphomicrobiales</taxon>
        <taxon>Hyphomicrobiaceae</taxon>
        <taxon>Methyloceanibacter</taxon>
    </lineage>
</organism>
<dbReference type="HOGENOM" id="CLU_007884_1_0_5"/>
<dbReference type="KEGG" id="mcg:GL4_3150"/>
<protein>
    <submittedName>
        <fullName evidence="3">Glycine oxidase ThiO</fullName>
        <ecNumber evidence="3">1.4.3.19</ecNumber>
    </submittedName>
</protein>
<dbReference type="GO" id="GO:0043799">
    <property type="term" value="F:glycine oxidase activity"/>
    <property type="evidence" value="ECO:0007669"/>
    <property type="project" value="UniProtKB-EC"/>
</dbReference>
<feature type="domain" description="FAD dependent oxidoreductase" evidence="2">
    <location>
        <begin position="6"/>
        <end position="321"/>
    </location>
</feature>
<keyword evidence="4" id="KW-1185">Reference proteome</keyword>
<dbReference type="SUPFAM" id="SSF54373">
    <property type="entry name" value="FAD-linked reductases, C-terminal domain"/>
    <property type="match status" value="1"/>
</dbReference>
<dbReference type="Proteomes" id="UP000031643">
    <property type="component" value="Chromosome"/>
</dbReference>
<dbReference type="OrthoDB" id="9790035at2"/>
<dbReference type="GO" id="GO:0005737">
    <property type="term" value="C:cytoplasm"/>
    <property type="evidence" value="ECO:0007669"/>
    <property type="project" value="TreeGrafter"/>
</dbReference>
<dbReference type="Gene3D" id="3.50.50.60">
    <property type="entry name" value="FAD/NAD(P)-binding domain"/>
    <property type="match status" value="1"/>
</dbReference>
<dbReference type="PANTHER" id="PTHR13847:SF289">
    <property type="entry name" value="GLYCINE OXIDASE"/>
    <property type="match status" value="1"/>
</dbReference>
<gene>
    <name evidence="3" type="ORF">GL4_3150</name>
</gene>
<dbReference type="SUPFAM" id="SSF51971">
    <property type="entry name" value="Nucleotide-binding domain"/>
    <property type="match status" value="1"/>
</dbReference>
<evidence type="ECO:0000313" key="3">
    <source>
        <dbReference type="EMBL" id="BAQ18581.1"/>
    </source>
</evidence>
<dbReference type="EC" id="1.4.3.19" evidence="3"/>
<sequence length="340" mass="37218">MTGPYKIAIRGAGVTGLWQALTLARRGHSIIVVEQSTEPFTDACSPWAGAMLAPRCEEESAEPVIRELGMRGIQLWQAAYPDLTSAGSLVVAPARDRTLLDRFERMTEGGSRLDATQLEELEPDLIPRFDTALFYADEAHLNPEAALHFLLNEVRNAGAVVQFGTGETPDGADFIVDCRGLGAQDMLPTLRGVRGERIVVRSPDIAFERSIRLLHPRFPLYLVPWGEDETGANRFMLGATSIEREDGGPVTLRSTLELLSAAYVLDPAFGEAEILSLGAGVRPAFPDNRPRIITSSGYIFVNGLYRHGFLLAPVMAEMVAHYLETGVTHPEVFIADFGQR</sequence>
<evidence type="ECO:0000259" key="2">
    <source>
        <dbReference type="Pfam" id="PF01266"/>
    </source>
</evidence>
<dbReference type="Pfam" id="PF01266">
    <property type="entry name" value="DAO"/>
    <property type="match status" value="1"/>
</dbReference>
<dbReference type="InterPro" id="IPR036188">
    <property type="entry name" value="FAD/NAD-bd_sf"/>
</dbReference>
<dbReference type="PANTHER" id="PTHR13847">
    <property type="entry name" value="SARCOSINE DEHYDROGENASE-RELATED"/>
    <property type="match status" value="1"/>
</dbReference>
<dbReference type="RefSeq" id="WP_045368797.1">
    <property type="nucleotide sequence ID" value="NZ_AP014648.1"/>
</dbReference>
<reference evidence="3 4" key="1">
    <citation type="submission" date="2014-09" db="EMBL/GenBank/DDBJ databases">
        <title>Genome sequencing of Methyloceanibacter caenitepidi Gela4.</title>
        <authorList>
            <person name="Takeuchi M."/>
            <person name="Susumu S."/>
            <person name="Kamagata Y."/>
            <person name="Oshima K."/>
            <person name="Hattori M."/>
            <person name="Iwasaki W."/>
        </authorList>
    </citation>
    <scope>NUCLEOTIDE SEQUENCE [LARGE SCALE GENOMIC DNA]</scope>
    <source>
        <strain evidence="3 4">Gela4</strain>
    </source>
</reference>
<name>A0A0A8K712_9HYPH</name>
<dbReference type="AlphaFoldDB" id="A0A0A8K712"/>
<dbReference type="InterPro" id="IPR006076">
    <property type="entry name" value="FAD-dep_OxRdtase"/>
</dbReference>
<accession>A0A0A8K712</accession>
<dbReference type="EMBL" id="AP014648">
    <property type="protein sequence ID" value="BAQ18581.1"/>
    <property type="molecule type" value="Genomic_DNA"/>
</dbReference>
<evidence type="ECO:0000313" key="4">
    <source>
        <dbReference type="Proteomes" id="UP000031643"/>
    </source>
</evidence>
<dbReference type="STRING" id="1384459.GL4_3150"/>
<evidence type="ECO:0000256" key="1">
    <source>
        <dbReference type="ARBA" id="ARBA00023002"/>
    </source>
</evidence>